<dbReference type="AlphaFoldDB" id="A0A0B2Q1W8"/>
<protein>
    <submittedName>
        <fullName evidence="1">Uncharacterized protein</fullName>
    </submittedName>
</protein>
<sequence length="67" mass="7705">MIQQRFALTRLASNSLTWPTKSILNTIVYKLLRRAYIFEITCRLAANSLLPGKCQQCSMPSIVCKWN</sequence>
<dbReference type="EMBL" id="KN661993">
    <property type="protein sequence ID" value="KHN14014.1"/>
    <property type="molecule type" value="Genomic_DNA"/>
</dbReference>
<accession>A0A0B2Q1W8</accession>
<name>A0A0B2Q1W8_GLYSO</name>
<proteinExistence type="predicted"/>
<organism evidence="1">
    <name type="scientific">Glycine soja</name>
    <name type="common">Wild soybean</name>
    <dbReference type="NCBI Taxonomy" id="3848"/>
    <lineage>
        <taxon>Eukaryota</taxon>
        <taxon>Viridiplantae</taxon>
        <taxon>Streptophyta</taxon>
        <taxon>Embryophyta</taxon>
        <taxon>Tracheophyta</taxon>
        <taxon>Spermatophyta</taxon>
        <taxon>Magnoliopsida</taxon>
        <taxon>eudicotyledons</taxon>
        <taxon>Gunneridae</taxon>
        <taxon>Pentapetalae</taxon>
        <taxon>rosids</taxon>
        <taxon>fabids</taxon>
        <taxon>Fabales</taxon>
        <taxon>Fabaceae</taxon>
        <taxon>Papilionoideae</taxon>
        <taxon>50 kb inversion clade</taxon>
        <taxon>NPAAA clade</taxon>
        <taxon>indigoferoid/millettioid clade</taxon>
        <taxon>Phaseoleae</taxon>
        <taxon>Glycine</taxon>
        <taxon>Glycine subgen. Soja</taxon>
    </lineage>
</organism>
<reference evidence="1" key="1">
    <citation type="submission" date="2014-07" db="EMBL/GenBank/DDBJ databases">
        <title>Identification of a novel salt tolerance gene in wild soybean by whole-genome sequencing.</title>
        <authorList>
            <person name="Lam H.-M."/>
            <person name="Qi X."/>
            <person name="Li M.-W."/>
            <person name="Liu X."/>
            <person name="Xie M."/>
            <person name="Ni M."/>
            <person name="Xu X."/>
        </authorList>
    </citation>
    <scope>NUCLEOTIDE SEQUENCE [LARGE SCALE GENOMIC DNA]</scope>
    <source>
        <tissue evidence="1">Root</tissue>
    </source>
</reference>
<evidence type="ECO:0000313" key="1">
    <source>
        <dbReference type="EMBL" id="KHN14014.1"/>
    </source>
</evidence>
<dbReference type="Proteomes" id="UP000053555">
    <property type="component" value="Unassembled WGS sequence"/>
</dbReference>
<gene>
    <name evidence="1" type="ORF">glysoja_041623</name>
</gene>